<gene>
    <name evidence="2" type="ORF">B5808_16250</name>
</gene>
<keyword evidence="1" id="KW-1133">Transmembrane helix</keyword>
<proteinExistence type="predicted"/>
<feature type="transmembrane region" description="Helical" evidence="1">
    <location>
        <begin position="108"/>
        <end position="128"/>
    </location>
</feature>
<name>A0A1X9LRN4_9MICO</name>
<dbReference type="KEGG" id="cphy:B5808_16250"/>
<dbReference type="EMBL" id="CP020715">
    <property type="protein sequence ID" value="ARJ06601.1"/>
    <property type="molecule type" value="Genomic_DNA"/>
</dbReference>
<keyword evidence="3" id="KW-1185">Reference proteome</keyword>
<dbReference type="STRING" id="1619308.B5808_16250"/>
<evidence type="ECO:0000313" key="2">
    <source>
        <dbReference type="EMBL" id="ARJ06601.1"/>
    </source>
</evidence>
<evidence type="ECO:0008006" key="4">
    <source>
        <dbReference type="Google" id="ProtNLM"/>
    </source>
</evidence>
<evidence type="ECO:0000256" key="1">
    <source>
        <dbReference type="SAM" id="Phobius"/>
    </source>
</evidence>
<feature type="transmembrane region" description="Helical" evidence="1">
    <location>
        <begin position="43"/>
        <end position="68"/>
    </location>
</feature>
<keyword evidence="1" id="KW-0812">Transmembrane</keyword>
<feature type="transmembrane region" description="Helical" evidence="1">
    <location>
        <begin position="74"/>
        <end position="96"/>
    </location>
</feature>
<feature type="transmembrane region" description="Helical" evidence="1">
    <location>
        <begin position="134"/>
        <end position="154"/>
    </location>
</feature>
<sequence length="158" mass="16525">MLEEHTDEEAEMTDHMTPDTARELLATAEDAADRGAAASRGAWIGAATSVAIGLLLAGFLLASVFLFPTADGPTAALIVGVYAVGIVLATTVYNLGRKLTPAGWIRRYSIGLASSMGVFAIALALSFLVDERSLWLWVPLAVLTAAPLAVLGSIRGNR</sequence>
<dbReference type="AlphaFoldDB" id="A0A1X9LRN4"/>
<accession>A0A1X9LRN4</accession>
<dbReference type="Proteomes" id="UP000192775">
    <property type="component" value="Chromosome"/>
</dbReference>
<organism evidence="2 3">
    <name type="scientific">Cnuibacter physcomitrellae</name>
    <dbReference type="NCBI Taxonomy" id="1619308"/>
    <lineage>
        <taxon>Bacteria</taxon>
        <taxon>Bacillati</taxon>
        <taxon>Actinomycetota</taxon>
        <taxon>Actinomycetes</taxon>
        <taxon>Micrococcales</taxon>
        <taxon>Microbacteriaceae</taxon>
        <taxon>Cnuibacter</taxon>
    </lineage>
</organism>
<protein>
    <recommendedName>
        <fullName evidence="4">Major facilitator superfamily (MFS) profile domain-containing protein</fullName>
    </recommendedName>
</protein>
<reference evidence="2 3" key="1">
    <citation type="submission" date="2017-04" db="EMBL/GenBank/DDBJ databases">
        <authorList>
            <person name="Afonso C.L."/>
            <person name="Miller P.J."/>
            <person name="Scott M.A."/>
            <person name="Spackman E."/>
            <person name="Goraichik I."/>
            <person name="Dimitrov K.M."/>
            <person name="Suarez D.L."/>
            <person name="Swayne D.E."/>
        </authorList>
    </citation>
    <scope>NUCLEOTIDE SEQUENCE [LARGE SCALE GENOMIC DNA]</scope>
    <source>
        <strain evidence="3">XA(T)</strain>
    </source>
</reference>
<keyword evidence="1" id="KW-0472">Membrane</keyword>
<evidence type="ECO:0000313" key="3">
    <source>
        <dbReference type="Proteomes" id="UP000192775"/>
    </source>
</evidence>